<evidence type="ECO:0000313" key="1">
    <source>
        <dbReference type="EMBL" id="AXQ57800.1"/>
    </source>
</evidence>
<dbReference type="KEGG" id="sky:D0C37_26525"/>
<accession>A0A385DIL0</accession>
<organism evidence="1 2">
    <name type="scientific">Streptomyces koyangensis</name>
    <dbReference type="NCBI Taxonomy" id="188770"/>
    <lineage>
        <taxon>Bacteria</taxon>
        <taxon>Bacillati</taxon>
        <taxon>Actinomycetota</taxon>
        <taxon>Actinomycetes</taxon>
        <taxon>Kitasatosporales</taxon>
        <taxon>Streptomycetaceae</taxon>
        <taxon>Streptomyces</taxon>
        <taxon>Streptomyces aurantiacus group</taxon>
    </lineage>
</organism>
<dbReference type="EMBL" id="CP031742">
    <property type="protein sequence ID" value="AXQ57800.1"/>
    <property type="molecule type" value="Genomic_DNA"/>
</dbReference>
<dbReference type="GeneID" id="300117687"/>
<sequence length="137" mass="14928">MSDLVPRPAHLPAATGRPSFTRLAARMATLTTAALALKEGLWALQRRMKADADHADMLADLCVAAEVEPRFTSQINEAGTALRKVAEASGDLARAADHVQHDSHGLHDAHQSEYRGVYEAVNASRVRQAKPGFYRTR</sequence>
<dbReference type="RefSeq" id="WP_117350440.1">
    <property type="nucleotide sequence ID" value="NZ_CP031742.1"/>
</dbReference>
<protein>
    <submittedName>
        <fullName evidence="1">Conjugal transfer protein TraB</fullName>
    </submittedName>
</protein>
<dbReference type="AlphaFoldDB" id="A0A385DIL0"/>
<name>A0A385DIL0_9ACTN</name>
<reference evidence="1 2" key="1">
    <citation type="submission" date="2018-08" db="EMBL/GenBank/DDBJ databases">
        <authorList>
            <person name="Ferrada E.E."/>
            <person name="Latorre B.A."/>
        </authorList>
    </citation>
    <scope>NUCLEOTIDE SEQUENCE [LARGE SCALE GENOMIC DNA]</scope>
    <source>
        <strain evidence="1 2">VK-A60T</strain>
    </source>
</reference>
<evidence type="ECO:0000313" key="2">
    <source>
        <dbReference type="Proteomes" id="UP000259636"/>
    </source>
</evidence>
<proteinExistence type="predicted"/>
<dbReference type="Proteomes" id="UP000259636">
    <property type="component" value="Chromosome"/>
</dbReference>
<gene>
    <name evidence="1" type="ORF">D0C37_26525</name>
</gene>